<dbReference type="AlphaFoldDB" id="A0AAP0FU74"/>
<gene>
    <name evidence="4" type="primary">PCMP-E63</name>
    <name evidence="4" type="ORF">KSP39_PZI024494</name>
</gene>
<sequence length="690" mass="76257">MLTKPRPRSYGSRRPLLSNLPLPLSTCTHSSPPRQLNPARQPRKPGNLRAFLNSQITQRGREGRVNEARSIFETMPFRDVISWTAMLTAHAHNGELSEARNVFDQMPKRNAAAWNAMISSYARDPKLLSESYQLFCAMPVKNCVTYGAMIAGFARAGDVSQAEEVYGRMPHSWRDPIGSNALISGYLRVGEIEKAEGLFKGMIFRDAFSWTLMVDGYCKKGMILDARQAFEAMPSKNVFSWTALIRGYIKVGCLEEGFWLLSRMRKSVHANSTTLSVLLDGCAELGGMREGSQLHGLVIAMGFEQDVFLANTLIVMYSRADCMDASRRIFDAMIAKDAVSWNSVIAGYVELDKIEEAYALFDSMPNKDAISWTSMVVGFSNRGWTGESVSLFEMMPQKDEVGWTAVVSGLVRNGEHEIACQWFYKMAREGVRLNGLILSSMLSSMAGLAKLKEGMQLHACAVKMRSESDAYLLSSLISMYSKCGNLSEACRSFSSIPTSNIICINSMITAFAQHGLAQEAFNLFTKIREDGSKPNDVTFLAILTACSRAGLVEEGNYYFKLMRSDYGIEPGHDHYTCMVDLLGRAGLLREALDLINALPDGPHAETWGAMLSASGLHSNSNLANLAARHLFELEPESAAPYVALSNIYANAGLKEDEHVLRMEKHSKGVKKNPGFSWLSMDGIAINAPAQ</sequence>
<organism evidence="4 5">
    <name type="scientific">Platanthera zijinensis</name>
    <dbReference type="NCBI Taxonomy" id="2320716"/>
    <lineage>
        <taxon>Eukaryota</taxon>
        <taxon>Viridiplantae</taxon>
        <taxon>Streptophyta</taxon>
        <taxon>Embryophyta</taxon>
        <taxon>Tracheophyta</taxon>
        <taxon>Spermatophyta</taxon>
        <taxon>Magnoliopsida</taxon>
        <taxon>Liliopsida</taxon>
        <taxon>Asparagales</taxon>
        <taxon>Orchidaceae</taxon>
        <taxon>Orchidoideae</taxon>
        <taxon>Orchideae</taxon>
        <taxon>Orchidinae</taxon>
        <taxon>Platanthera</taxon>
    </lineage>
</organism>
<comment type="caution">
    <text evidence="4">The sequence shown here is derived from an EMBL/GenBank/DDBJ whole genome shotgun (WGS) entry which is preliminary data.</text>
</comment>
<evidence type="ECO:0000256" key="1">
    <source>
        <dbReference type="ARBA" id="ARBA00022737"/>
    </source>
</evidence>
<feature type="repeat" description="PPR" evidence="2">
    <location>
        <begin position="337"/>
        <end position="371"/>
    </location>
</feature>
<protein>
    <submittedName>
        <fullName evidence="4">Pentatricopeptide repeat-containing protein</fullName>
    </submittedName>
</protein>
<dbReference type="Pfam" id="PF13041">
    <property type="entry name" value="PPR_2"/>
    <property type="match status" value="2"/>
</dbReference>
<reference evidence="4 5" key="1">
    <citation type="journal article" date="2022" name="Nat. Plants">
        <title>Genomes of leafy and leafless Platanthera orchids illuminate the evolution of mycoheterotrophy.</title>
        <authorList>
            <person name="Li M.H."/>
            <person name="Liu K.W."/>
            <person name="Li Z."/>
            <person name="Lu H.C."/>
            <person name="Ye Q.L."/>
            <person name="Zhang D."/>
            <person name="Wang J.Y."/>
            <person name="Li Y.F."/>
            <person name="Zhong Z.M."/>
            <person name="Liu X."/>
            <person name="Yu X."/>
            <person name="Liu D.K."/>
            <person name="Tu X.D."/>
            <person name="Liu B."/>
            <person name="Hao Y."/>
            <person name="Liao X.Y."/>
            <person name="Jiang Y.T."/>
            <person name="Sun W.H."/>
            <person name="Chen J."/>
            <person name="Chen Y.Q."/>
            <person name="Ai Y."/>
            <person name="Zhai J.W."/>
            <person name="Wu S.S."/>
            <person name="Zhou Z."/>
            <person name="Hsiao Y.Y."/>
            <person name="Wu W.L."/>
            <person name="Chen Y.Y."/>
            <person name="Lin Y.F."/>
            <person name="Hsu J.L."/>
            <person name="Li C.Y."/>
            <person name="Wang Z.W."/>
            <person name="Zhao X."/>
            <person name="Zhong W.Y."/>
            <person name="Ma X.K."/>
            <person name="Ma L."/>
            <person name="Huang J."/>
            <person name="Chen G.Z."/>
            <person name="Huang M.Z."/>
            <person name="Huang L."/>
            <person name="Peng D.H."/>
            <person name="Luo Y.B."/>
            <person name="Zou S.Q."/>
            <person name="Chen S.P."/>
            <person name="Lan S."/>
            <person name="Tsai W.C."/>
            <person name="Van de Peer Y."/>
            <person name="Liu Z.J."/>
        </authorList>
    </citation>
    <scope>NUCLEOTIDE SEQUENCE [LARGE SCALE GENOMIC DNA]</scope>
    <source>
        <strain evidence="4">Lor287</strain>
    </source>
</reference>
<feature type="repeat" description="PPR" evidence="2">
    <location>
        <begin position="79"/>
        <end position="113"/>
    </location>
</feature>
<dbReference type="Gene3D" id="1.25.40.10">
    <property type="entry name" value="Tetratricopeptide repeat domain"/>
    <property type="match status" value="5"/>
</dbReference>
<feature type="repeat" description="PPR" evidence="2">
    <location>
        <begin position="142"/>
        <end position="176"/>
    </location>
</feature>
<dbReference type="InterPro" id="IPR046960">
    <property type="entry name" value="PPR_At4g14850-like_plant"/>
</dbReference>
<dbReference type="NCBIfam" id="TIGR00756">
    <property type="entry name" value="PPR"/>
    <property type="match status" value="8"/>
</dbReference>
<proteinExistence type="predicted"/>
<dbReference type="Proteomes" id="UP001418222">
    <property type="component" value="Unassembled WGS sequence"/>
</dbReference>
<feature type="region of interest" description="Disordered" evidence="3">
    <location>
        <begin position="1"/>
        <end position="47"/>
    </location>
</feature>
<dbReference type="PANTHER" id="PTHR47926:SF404">
    <property type="entry name" value="(PPR) REPEAT-CONTAINING PROTEIN, PUTATIVE-RELATED"/>
    <property type="match status" value="1"/>
</dbReference>
<dbReference type="PROSITE" id="PS51375">
    <property type="entry name" value="PPR"/>
    <property type="match status" value="6"/>
</dbReference>
<evidence type="ECO:0000313" key="4">
    <source>
        <dbReference type="EMBL" id="KAK8914584.1"/>
    </source>
</evidence>
<dbReference type="EMBL" id="JBBWWQ010000021">
    <property type="protein sequence ID" value="KAK8914584.1"/>
    <property type="molecule type" value="Genomic_DNA"/>
</dbReference>
<feature type="repeat" description="PPR" evidence="2">
    <location>
        <begin position="206"/>
        <end position="240"/>
    </location>
</feature>
<feature type="repeat" description="PPR" evidence="2">
    <location>
        <begin position="500"/>
        <end position="534"/>
    </location>
</feature>
<dbReference type="InterPro" id="IPR011990">
    <property type="entry name" value="TPR-like_helical_dom_sf"/>
</dbReference>
<evidence type="ECO:0000256" key="3">
    <source>
        <dbReference type="SAM" id="MobiDB-lite"/>
    </source>
</evidence>
<dbReference type="FunFam" id="1.25.40.10:FF:000606">
    <property type="entry name" value="Putative pentatricopeptide repeat-containing protein"/>
    <property type="match status" value="1"/>
</dbReference>
<dbReference type="InterPro" id="IPR046848">
    <property type="entry name" value="E_motif"/>
</dbReference>
<name>A0AAP0FU74_9ASPA</name>
<dbReference type="GO" id="GO:0009451">
    <property type="term" value="P:RNA modification"/>
    <property type="evidence" value="ECO:0007669"/>
    <property type="project" value="InterPro"/>
</dbReference>
<keyword evidence="1" id="KW-0677">Repeat</keyword>
<feature type="repeat" description="PPR" evidence="2">
    <location>
        <begin position="399"/>
        <end position="433"/>
    </location>
</feature>
<evidence type="ECO:0000313" key="5">
    <source>
        <dbReference type="Proteomes" id="UP001418222"/>
    </source>
</evidence>
<feature type="compositionally biased region" description="Low complexity" evidence="3">
    <location>
        <begin position="12"/>
        <end position="25"/>
    </location>
</feature>
<dbReference type="Pfam" id="PF20431">
    <property type="entry name" value="E_motif"/>
    <property type="match status" value="1"/>
</dbReference>
<dbReference type="GO" id="GO:0003723">
    <property type="term" value="F:RNA binding"/>
    <property type="evidence" value="ECO:0007669"/>
    <property type="project" value="InterPro"/>
</dbReference>
<keyword evidence="5" id="KW-1185">Reference proteome</keyword>
<dbReference type="PANTHER" id="PTHR47926">
    <property type="entry name" value="PENTATRICOPEPTIDE REPEAT-CONTAINING PROTEIN"/>
    <property type="match status" value="1"/>
</dbReference>
<evidence type="ECO:0000256" key="2">
    <source>
        <dbReference type="PROSITE-ProRule" id="PRU00708"/>
    </source>
</evidence>
<dbReference type="InterPro" id="IPR002885">
    <property type="entry name" value="PPR_rpt"/>
</dbReference>
<dbReference type="Pfam" id="PF01535">
    <property type="entry name" value="PPR"/>
    <property type="match status" value="9"/>
</dbReference>
<accession>A0AAP0FU74</accession>
<dbReference type="FunFam" id="1.25.40.10:FF:000090">
    <property type="entry name" value="Pentatricopeptide repeat-containing protein, chloroplastic"/>
    <property type="match status" value="1"/>
</dbReference>